<keyword evidence="2" id="KW-1185">Reference proteome</keyword>
<gene>
    <name evidence="1" type="ORF">AACH10_11690</name>
</gene>
<evidence type="ECO:0000313" key="2">
    <source>
        <dbReference type="Proteomes" id="UP001365405"/>
    </source>
</evidence>
<dbReference type="Proteomes" id="UP001365405">
    <property type="component" value="Unassembled WGS sequence"/>
</dbReference>
<protein>
    <recommendedName>
        <fullName evidence="3">SIR2-like domain-containing protein</fullName>
    </recommendedName>
</protein>
<dbReference type="EMBL" id="JBBUTH010000007">
    <property type="protein sequence ID" value="MEK8050900.1"/>
    <property type="molecule type" value="Genomic_DNA"/>
</dbReference>
<name>A0ABU9CIA0_9BURK</name>
<sequence>MTVFVLGAGASKELGLPTGDELKSAIARDVDIRFKLGHTQESGSYEICEAFRALARKQQQQQGINNYIRACWKIRDALPQAISIDNFIDARSDDPLIAVAGKLGIATSILAAEAASKLAVNPQNGNSAPNFSALSSTWHNSFFQLLTENCKREDLPDRLARVALVVFNYDRCVEVFLLQALKNYYTIDESEALQLLRRVEIHHPYGVVGGLPGLSSGTSTPFGTTPHPTELLAISNEIKTFTEGTDESASHVRRIRELMSQCHRTVFLGFAYHRLNMQLLYKKPSGLLPLNVRNIYGTALSLSASDVGIISHEISRYAETDVGNVQLRNDLTCHGLFREYWRSMALN</sequence>
<evidence type="ECO:0000313" key="1">
    <source>
        <dbReference type="EMBL" id="MEK8050900.1"/>
    </source>
</evidence>
<comment type="caution">
    <text evidence="1">The sequence shown here is derived from an EMBL/GenBank/DDBJ whole genome shotgun (WGS) entry which is preliminary data.</text>
</comment>
<organism evidence="1 2">
    <name type="scientific">Pseudaquabacterium inlustre</name>
    <dbReference type="NCBI Taxonomy" id="2984192"/>
    <lineage>
        <taxon>Bacteria</taxon>
        <taxon>Pseudomonadati</taxon>
        <taxon>Pseudomonadota</taxon>
        <taxon>Betaproteobacteria</taxon>
        <taxon>Burkholderiales</taxon>
        <taxon>Sphaerotilaceae</taxon>
        <taxon>Pseudaquabacterium</taxon>
    </lineage>
</organism>
<reference evidence="1 2" key="1">
    <citation type="submission" date="2024-04" db="EMBL/GenBank/DDBJ databases">
        <title>Novel species of the genus Ideonella isolated from streams.</title>
        <authorList>
            <person name="Lu H."/>
        </authorList>
    </citation>
    <scope>NUCLEOTIDE SEQUENCE [LARGE SCALE GENOMIC DNA]</scope>
    <source>
        <strain evidence="1 2">DXS22W</strain>
    </source>
</reference>
<dbReference type="RefSeq" id="WP_341410596.1">
    <property type="nucleotide sequence ID" value="NZ_JBBUTH010000007.1"/>
</dbReference>
<proteinExistence type="predicted"/>
<accession>A0ABU9CIA0</accession>
<evidence type="ECO:0008006" key="3">
    <source>
        <dbReference type="Google" id="ProtNLM"/>
    </source>
</evidence>